<proteinExistence type="predicted"/>
<protein>
    <submittedName>
        <fullName evidence="1">Uncharacterized protein</fullName>
    </submittedName>
</protein>
<reference evidence="1" key="1">
    <citation type="journal article" date="2021" name="Genome Biol. Evol.">
        <title>A High-Quality Reference Genome for a Parasitic Bivalve with Doubly Uniparental Inheritance (Bivalvia: Unionida).</title>
        <authorList>
            <person name="Smith C.H."/>
        </authorList>
    </citation>
    <scope>NUCLEOTIDE SEQUENCE</scope>
    <source>
        <strain evidence="1">CHS0354</strain>
    </source>
</reference>
<sequence>MPDFLNTLPSGREVKERFWSEDDNRAQETFFRCGREQAGLDFLKALSSEL</sequence>
<accession>A0AAE0VS24</accession>
<evidence type="ECO:0000313" key="2">
    <source>
        <dbReference type="Proteomes" id="UP001195483"/>
    </source>
</evidence>
<evidence type="ECO:0000313" key="1">
    <source>
        <dbReference type="EMBL" id="KAK3586950.1"/>
    </source>
</evidence>
<gene>
    <name evidence="1" type="ORF">CHS0354_026661</name>
</gene>
<reference evidence="1" key="2">
    <citation type="journal article" date="2021" name="Genome Biol. Evol.">
        <title>Developing a high-quality reference genome for a parasitic bivalve with doubly uniparental inheritance (Bivalvia: Unionida).</title>
        <authorList>
            <person name="Smith C.H."/>
        </authorList>
    </citation>
    <scope>NUCLEOTIDE SEQUENCE</scope>
    <source>
        <strain evidence="1">CHS0354</strain>
        <tissue evidence="1">Mantle</tissue>
    </source>
</reference>
<dbReference type="AlphaFoldDB" id="A0AAE0VS24"/>
<dbReference type="Proteomes" id="UP001195483">
    <property type="component" value="Unassembled WGS sequence"/>
</dbReference>
<keyword evidence="2" id="KW-1185">Reference proteome</keyword>
<organism evidence="1 2">
    <name type="scientific">Potamilus streckersoni</name>
    <dbReference type="NCBI Taxonomy" id="2493646"/>
    <lineage>
        <taxon>Eukaryota</taxon>
        <taxon>Metazoa</taxon>
        <taxon>Spiralia</taxon>
        <taxon>Lophotrochozoa</taxon>
        <taxon>Mollusca</taxon>
        <taxon>Bivalvia</taxon>
        <taxon>Autobranchia</taxon>
        <taxon>Heteroconchia</taxon>
        <taxon>Palaeoheterodonta</taxon>
        <taxon>Unionida</taxon>
        <taxon>Unionoidea</taxon>
        <taxon>Unionidae</taxon>
        <taxon>Ambleminae</taxon>
        <taxon>Lampsilini</taxon>
        <taxon>Potamilus</taxon>
    </lineage>
</organism>
<reference evidence="1" key="3">
    <citation type="submission" date="2023-05" db="EMBL/GenBank/DDBJ databases">
        <authorList>
            <person name="Smith C.H."/>
        </authorList>
    </citation>
    <scope>NUCLEOTIDE SEQUENCE</scope>
    <source>
        <strain evidence="1">CHS0354</strain>
        <tissue evidence="1">Mantle</tissue>
    </source>
</reference>
<comment type="caution">
    <text evidence="1">The sequence shown here is derived from an EMBL/GenBank/DDBJ whole genome shotgun (WGS) entry which is preliminary data.</text>
</comment>
<dbReference type="EMBL" id="JAEAOA010001593">
    <property type="protein sequence ID" value="KAK3586950.1"/>
    <property type="molecule type" value="Genomic_DNA"/>
</dbReference>
<name>A0AAE0VS24_9BIVA</name>